<keyword evidence="1" id="KW-0812">Transmembrane</keyword>
<dbReference type="Proteomes" id="UP000095283">
    <property type="component" value="Unplaced"/>
</dbReference>
<evidence type="ECO:0000313" key="3">
    <source>
        <dbReference type="WBParaSite" id="Hba_00759"/>
    </source>
</evidence>
<dbReference type="AlphaFoldDB" id="A0A1I7W816"/>
<dbReference type="WBParaSite" id="Hba_00759">
    <property type="protein sequence ID" value="Hba_00759"/>
    <property type="gene ID" value="Hba_00759"/>
</dbReference>
<feature type="transmembrane region" description="Helical" evidence="1">
    <location>
        <begin position="249"/>
        <end position="270"/>
    </location>
</feature>
<feature type="transmembrane region" description="Helical" evidence="1">
    <location>
        <begin position="293"/>
        <end position="314"/>
    </location>
</feature>
<evidence type="ECO:0000313" key="2">
    <source>
        <dbReference type="Proteomes" id="UP000095283"/>
    </source>
</evidence>
<proteinExistence type="predicted"/>
<reference evidence="3" key="1">
    <citation type="submission" date="2016-11" db="UniProtKB">
        <authorList>
            <consortium name="WormBaseParasite"/>
        </authorList>
    </citation>
    <scope>IDENTIFICATION</scope>
</reference>
<organism evidence="2 3">
    <name type="scientific">Heterorhabditis bacteriophora</name>
    <name type="common">Entomopathogenic nematode worm</name>
    <dbReference type="NCBI Taxonomy" id="37862"/>
    <lineage>
        <taxon>Eukaryota</taxon>
        <taxon>Metazoa</taxon>
        <taxon>Ecdysozoa</taxon>
        <taxon>Nematoda</taxon>
        <taxon>Chromadorea</taxon>
        <taxon>Rhabditida</taxon>
        <taxon>Rhabditina</taxon>
        <taxon>Rhabditomorpha</taxon>
        <taxon>Strongyloidea</taxon>
        <taxon>Heterorhabditidae</taxon>
        <taxon>Heterorhabditis</taxon>
    </lineage>
</organism>
<accession>A0A1I7W816</accession>
<feature type="transmembrane region" description="Helical" evidence="1">
    <location>
        <begin position="207"/>
        <end position="228"/>
    </location>
</feature>
<keyword evidence="2" id="KW-1185">Reference proteome</keyword>
<feature type="transmembrane region" description="Helical" evidence="1">
    <location>
        <begin position="105"/>
        <end position="125"/>
    </location>
</feature>
<protein>
    <submittedName>
        <fullName evidence="3">Serpentine receptor class gamma</fullName>
    </submittedName>
</protein>
<name>A0A1I7W816_HETBA</name>
<keyword evidence="1" id="KW-0472">Membrane</keyword>
<evidence type="ECO:0000256" key="1">
    <source>
        <dbReference type="SAM" id="Phobius"/>
    </source>
</evidence>
<keyword evidence="1" id="KW-1133">Transmembrane helix</keyword>
<sequence length="342" mass="40726">MILKYREIRNNTYISTRLIIQDCLVSQTRYLLILIQFKALVSLQIFRSLNKRIIPFPNFYLGFCSRYIYKGFLPTCTLFSHSCGSRTWNFHHQNGNLKFHVFRQLYFNFSIYAWNLTISVVALFFHRHQCIVQNKYKINRKKLISCIVVLIFVVSSFHFIAFHLTEVDPSLWPELLRKVCFLFRKKIYVIFKQYPEAMELLKIPNVYYFPASFMLKMHIGITILFSSFTGGNIFSSLRVSNYTYLTLKLFINLTSVLTLLGLICHMQYIFRKQCEHLTVCTQELQKKFLRAQIIQLFIYLSFDYLTYLCLKLLFREVTDIFLTKREWLPGQSSADFSIESHS</sequence>
<feature type="transmembrane region" description="Helical" evidence="1">
    <location>
        <begin position="146"/>
        <end position="165"/>
    </location>
</feature>